<dbReference type="SUPFAM" id="SSF55729">
    <property type="entry name" value="Acyl-CoA N-acyltransferases (Nat)"/>
    <property type="match status" value="1"/>
</dbReference>
<evidence type="ECO:0000313" key="3">
    <source>
        <dbReference type="Proteomes" id="UP001222932"/>
    </source>
</evidence>
<dbReference type="CDD" id="cd04301">
    <property type="entry name" value="NAT_SF"/>
    <property type="match status" value="1"/>
</dbReference>
<dbReference type="GO" id="GO:0016747">
    <property type="term" value="F:acyltransferase activity, transferring groups other than amino-acyl groups"/>
    <property type="evidence" value="ECO:0007669"/>
    <property type="project" value="InterPro"/>
</dbReference>
<comment type="caution">
    <text evidence="2">The sequence shown here is derived from an EMBL/GenBank/DDBJ whole genome shotgun (WGS) entry which is preliminary data.</text>
</comment>
<accession>A0AAD3TRK3</accession>
<dbReference type="PROSITE" id="PS51186">
    <property type="entry name" value="GNAT"/>
    <property type="match status" value="1"/>
</dbReference>
<dbReference type="Proteomes" id="UP001222932">
    <property type="component" value="Unassembled WGS sequence"/>
</dbReference>
<reference evidence="2" key="1">
    <citation type="journal article" date="2023" name="BMC Genomics">
        <title>Chromosome-level genome assemblies of Cutaneotrichosporon spp. (Trichosporonales, Basidiomycota) reveal imbalanced evolution between nucleotide sequences and chromosome synteny.</title>
        <authorList>
            <person name="Kobayashi Y."/>
            <person name="Kayamori A."/>
            <person name="Aoki K."/>
            <person name="Shiwa Y."/>
            <person name="Matsutani M."/>
            <person name="Fujita N."/>
            <person name="Sugita T."/>
            <person name="Iwasaki W."/>
            <person name="Tanaka N."/>
            <person name="Takashima M."/>
        </authorList>
    </citation>
    <scope>NUCLEOTIDE SEQUENCE</scope>
    <source>
        <strain evidence="2">HIS016</strain>
    </source>
</reference>
<protein>
    <recommendedName>
        <fullName evidence="1">N-acetyltransferase domain-containing protein</fullName>
    </recommendedName>
</protein>
<dbReference type="PANTHER" id="PTHR42791">
    <property type="entry name" value="GNAT FAMILY ACETYLTRANSFERASE"/>
    <property type="match status" value="1"/>
</dbReference>
<dbReference type="InterPro" id="IPR016181">
    <property type="entry name" value="Acyl_CoA_acyltransferase"/>
</dbReference>
<gene>
    <name evidence="2" type="ORF">CspeluHIS016_0202530</name>
</gene>
<evidence type="ECO:0000313" key="2">
    <source>
        <dbReference type="EMBL" id="GMK55197.1"/>
    </source>
</evidence>
<reference evidence="2" key="2">
    <citation type="submission" date="2023-06" db="EMBL/GenBank/DDBJ databases">
        <authorList>
            <person name="Kobayashi Y."/>
            <person name="Kayamori A."/>
            <person name="Aoki K."/>
            <person name="Shiwa Y."/>
            <person name="Fujita N."/>
            <person name="Sugita T."/>
            <person name="Iwasaki W."/>
            <person name="Tanaka N."/>
            <person name="Takashima M."/>
        </authorList>
    </citation>
    <scope>NUCLEOTIDE SEQUENCE</scope>
    <source>
        <strain evidence="2">HIS016</strain>
    </source>
</reference>
<keyword evidence="3" id="KW-1185">Reference proteome</keyword>
<dbReference type="InterPro" id="IPR052523">
    <property type="entry name" value="Trichothecene_AcTrans"/>
</dbReference>
<dbReference type="AlphaFoldDB" id="A0AAD3TRK3"/>
<dbReference type="Pfam" id="PF13673">
    <property type="entry name" value="Acetyltransf_10"/>
    <property type="match status" value="1"/>
</dbReference>
<proteinExistence type="predicted"/>
<name>A0AAD3TRK3_9TREE</name>
<evidence type="ECO:0000259" key="1">
    <source>
        <dbReference type="PROSITE" id="PS51186"/>
    </source>
</evidence>
<feature type="domain" description="N-acetyltransferase" evidence="1">
    <location>
        <begin position="74"/>
        <end position="214"/>
    </location>
</feature>
<dbReference type="Gene3D" id="3.40.630.30">
    <property type="match status" value="1"/>
</dbReference>
<dbReference type="EMBL" id="BTCM01000002">
    <property type="protein sequence ID" value="GMK55197.1"/>
    <property type="molecule type" value="Genomic_DNA"/>
</dbReference>
<dbReference type="PANTHER" id="PTHR42791:SF2">
    <property type="entry name" value="N-ACETYLTRANSFERASE DOMAIN-CONTAINING PROTEIN"/>
    <property type="match status" value="1"/>
</dbReference>
<dbReference type="InterPro" id="IPR000182">
    <property type="entry name" value="GNAT_dom"/>
</dbReference>
<sequence>MPPKLTLVTNTSSATVDTLAASYVDSFSLDTFYPAAAQFTDVSDAAHWHALQFRQAAYASLANPGHEVWCILGDGVGGVEGRDVAAVFVLKLPGCPPDAPTPYDAELVGLPSAAKARFDELRRESVALTHGAWPRECFHISWLGVAAAYQKRGLAGALMRMALRRAAEAGGSVRLDTHTAKNVGFYKHLGFREMGYGEWEIAGVPHTFWIMVAEPQPAGDK</sequence>
<organism evidence="2 3">
    <name type="scientific">Cutaneotrichosporon spelunceum</name>
    <dbReference type="NCBI Taxonomy" id="1672016"/>
    <lineage>
        <taxon>Eukaryota</taxon>
        <taxon>Fungi</taxon>
        <taxon>Dikarya</taxon>
        <taxon>Basidiomycota</taxon>
        <taxon>Agaricomycotina</taxon>
        <taxon>Tremellomycetes</taxon>
        <taxon>Trichosporonales</taxon>
        <taxon>Trichosporonaceae</taxon>
        <taxon>Cutaneotrichosporon</taxon>
    </lineage>
</organism>